<name>A0A9X6M2I0_BACTJ</name>
<protein>
    <recommendedName>
        <fullName evidence="4">DUF4306 domain-containing protein</fullName>
    </recommendedName>
</protein>
<keyword evidence="1" id="KW-1133">Transmembrane helix</keyword>
<dbReference type="AlphaFoldDB" id="A0A9X6M2I0"/>
<evidence type="ECO:0008006" key="4">
    <source>
        <dbReference type="Google" id="ProtNLM"/>
    </source>
</evidence>
<keyword evidence="1" id="KW-0812">Transmembrane</keyword>
<dbReference type="EMBL" id="MOOS01000150">
    <property type="protein sequence ID" value="OUB63570.1"/>
    <property type="molecule type" value="Genomic_DNA"/>
</dbReference>
<dbReference type="Proteomes" id="UP000194853">
    <property type="component" value="Unassembled WGS sequence"/>
</dbReference>
<gene>
    <name evidence="2" type="ORF">BK750_20215</name>
</gene>
<dbReference type="Pfam" id="PF14154">
    <property type="entry name" value="DUF4306"/>
    <property type="match status" value="1"/>
</dbReference>
<comment type="caution">
    <text evidence="2">The sequence shown here is derived from an EMBL/GenBank/DDBJ whole genome shotgun (WGS) entry which is preliminary data.</text>
</comment>
<evidence type="ECO:0000313" key="2">
    <source>
        <dbReference type="EMBL" id="OUB63570.1"/>
    </source>
</evidence>
<evidence type="ECO:0000313" key="3">
    <source>
        <dbReference type="Proteomes" id="UP000194853"/>
    </source>
</evidence>
<accession>A0A9X6M2I0</accession>
<proteinExistence type="predicted"/>
<feature type="transmembrane region" description="Helical" evidence="1">
    <location>
        <begin position="71"/>
        <end position="90"/>
    </location>
</feature>
<keyword evidence="1" id="KW-0472">Membrane</keyword>
<organism evidence="2 3">
    <name type="scientific">Bacillus thuringiensis subsp. jegathesan</name>
    <dbReference type="NCBI Taxonomy" id="56955"/>
    <lineage>
        <taxon>Bacteria</taxon>
        <taxon>Bacillati</taxon>
        <taxon>Bacillota</taxon>
        <taxon>Bacilli</taxon>
        <taxon>Bacillales</taxon>
        <taxon>Bacillaceae</taxon>
        <taxon>Bacillus</taxon>
        <taxon>Bacillus cereus group</taxon>
    </lineage>
</organism>
<dbReference type="InterPro" id="IPR025440">
    <property type="entry name" value="DUF4306"/>
</dbReference>
<reference evidence="2 3" key="1">
    <citation type="submission" date="2016-10" db="EMBL/GenBank/DDBJ databases">
        <title>Comparative genomics of Bacillus thuringiensis reveals a path to pathogens against multiple invertebrate hosts.</title>
        <authorList>
            <person name="Zheng J."/>
            <person name="Gao Q."/>
            <person name="Liu H."/>
            <person name="Peng D."/>
            <person name="Ruan L."/>
            <person name="Sun M."/>
        </authorList>
    </citation>
    <scope>NUCLEOTIDE SEQUENCE [LARGE SCALE GENOMIC DNA]</scope>
    <source>
        <strain evidence="2">BGSC 4CF1</strain>
    </source>
</reference>
<sequence length="95" mass="11309">MVQLIFSFCVFLISTLFTWYEGSGIMDRVDLWESTAIFTKLFSGIDVVYNEFDISQLDYFVYAARIHSTSFIVMVLSFLYFLGIIFYYFLQKRKK</sequence>
<evidence type="ECO:0000256" key="1">
    <source>
        <dbReference type="SAM" id="Phobius"/>
    </source>
</evidence>